<evidence type="ECO:0000313" key="5">
    <source>
        <dbReference type="Proteomes" id="UP001218788"/>
    </source>
</evidence>
<dbReference type="InterPro" id="IPR026881">
    <property type="entry name" value="WYL_dom"/>
</dbReference>
<reference evidence="4 5" key="1">
    <citation type="submission" date="2022-10" db="EMBL/GenBank/DDBJ databases">
        <title>Alteromonas sp. chi3 Genome sequencing.</title>
        <authorList>
            <person name="Park S."/>
        </authorList>
    </citation>
    <scope>NUCLEOTIDE SEQUENCE [LARGE SCALE GENOMIC DNA]</scope>
    <source>
        <strain evidence="5">chi3</strain>
    </source>
</reference>
<name>A0ABT5KY81_9ALTE</name>
<dbReference type="InterPro" id="IPR059020">
    <property type="entry name" value="CapW_CTD"/>
</dbReference>
<accession>A0ABT5KY81</accession>
<feature type="domain" description="DNA-binding transcriptional repressor CapW winged helix-turn-helix" evidence="3">
    <location>
        <begin position="11"/>
        <end position="87"/>
    </location>
</feature>
<dbReference type="InterPro" id="IPR059019">
    <property type="entry name" value="WHD_CapW"/>
</dbReference>
<dbReference type="Pfam" id="PF26109">
    <property type="entry name" value="WHD_BrxR"/>
    <property type="match status" value="1"/>
</dbReference>
<dbReference type="PIRSF" id="PIRSF015558">
    <property type="entry name" value="Txn_reg_DeoR_prd"/>
    <property type="match status" value="1"/>
</dbReference>
<feature type="domain" description="DNA-binding transcriptional repressor CapW C-terminal dimerisation" evidence="2">
    <location>
        <begin position="208"/>
        <end position="276"/>
    </location>
</feature>
<dbReference type="PROSITE" id="PS52050">
    <property type="entry name" value="WYL"/>
    <property type="match status" value="1"/>
</dbReference>
<protein>
    <submittedName>
        <fullName evidence="4">WYL domain-containing protein</fullName>
    </submittedName>
</protein>
<feature type="domain" description="WYL" evidence="1">
    <location>
        <begin position="121"/>
        <end position="186"/>
    </location>
</feature>
<comment type="caution">
    <text evidence="4">The sequence shown here is derived from an EMBL/GenBank/DDBJ whole genome shotgun (WGS) entry which is preliminary data.</text>
</comment>
<dbReference type="PANTHER" id="PTHR34580">
    <property type="match status" value="1"/>
</dbReference>
<dbReference type="InterPro" id="IPR016634">
    <property type="entry name" value="CapW-like"/>
</dbReference>
<evidence type="ECO:0000259" key="2">
    <source>
        <dbReference type="Pfam" id="PF26107"/>
    </source>
</evidence>
<dbReference type="RefSeq" id="WP_273638265.1">
    <property type="nucleotide sequence ID" value="NZ_JAQQXP010000001.1"/>
</dbReference>
<proteinExistence type="predicted"/>
<dbReference type="Pfam" id="PF26107">
    <property type="entry name" value="BrxR_CTD"/>
    <property type="match status" value="1"/>
</dbReference>
<dbReference type="EMBL" id="JAQQXP010000001">
    <property type="protein sequence ID" value="MDC8829725.1"/>
    <property type="molecule type" value="Genomic_DNA"/>
</dbReference>
<evidence type="ECO:0000259" key="3">
    <source>
        <dbReference type="Pfam" id="PF26109"/>
    </source>
</evidence>
<evidence type="ECO:0000313" key="4">
    <source>
        <dbReference type="EMBL" id="MDC8829725.1"/>
    </source>
</evidence>
<organism evidence="4 5">
    <name type="scientific">Alteromonas gilva</name>
    <dbReference type="NCBI Taxonomy" id="2987522"/>
    <lineage>
        <taxon>Bacteria</taxon>
        <taxon>Pseudomonadati</taxon>
        <taxon>Pseudomonadota</taxon>
        <taxon>Gammaproteobacteria</taxon>
        <taxon>Alteromonadales</taxon>
        <taxon>Alteromonadaceae</taxon>
        <taxon>Alteromonas/Salinimonas group</taxon>
        <taxon>Alteromonas</taxon>
    </lineage>
</organism>
<sequence>MMSWQDLNFAQKQRLAYIDFKLLFIGHVTRSEVVNYFGQGLSSASRDITLYKELCPQNMEYDSRDKRYYQTPEFTPLVEHDAKKTLAKLANHISDGLDAIGDIDFPVEAPSQLNIPDIFIVARLVQATVNKKAVSVIYTSLSSGSGAREIIPHSIVDNGLRWHVRAFDRKSSSFRDFVITRISKVTLIDAEVNRGEDKLDDHQWMRMMPLRLVPHPENIKHPTAIELDYSMNDGMLELNVRAAMAGYLLRRWNVDCTANASLQGSEYQLWLKNRQTLYGAENLAIAPGYEPDNENK</sequence>
<dbReference type="Proteomes" id="UP001218788">
    <property type="component" value="Unassembled WGS sequence"/>
</dbReference>
<evidence type="ECO:0000259" key="1">
    <source>
        <dbReference type="Pfam" id="PF13280"/>
    </source>
</evidence>
<dbReference type="Pfam" id="PF13280">
    <property type="entry name" value="WYL"/>
    <property type="match status" value="1"/>
</dbReference>
<dbReference type="InterPro" id="IPR051534">
    <property type="entry name" value="CBASS_pafABC_assoc_protein"/>
</dbReference>
<dbReference type="PANTHER" id="PTHR34580:SF3">
    <property type="entry name" value="PROTEIN PAFB"/>
    <property type="match status" value="1"/>
</dbReference>
<gene>
    <name evidence="4" type="ORF">OIK42_03005</name>
</gene>
<keyword evidence="5" id="KW-1185">Reference proteome</keyword>